<feature type="compositionally biased region" description="Polar residues" evidence="2">
    <location>
        <begin position="218"/>
        <end position="271"/>
    </location>
</feature>
<protein>
    <recommendedName>
        <fullName evidence="3">Zn(2)-C6 fungal-type domain-containing protein</fullName>
    </recommendedName>
</protein>
<sequence length="1010" mass="112257">MASAANGYASALNPTLSRAGSSQYADIPPTAQLLKDPAVHQRTYQACIPCRNRKVRCDLGSVDNPHDPPCLRCKRESKECYFSSTRRKKKKSGGLDGSAELSDEEEPEAKHSRKRARQSQDRVDHNEEEDEDEDEEPRTPGGSRGRRQPLRRPQPPKPVQYTEEDHQASEHAAAMLQSSEVHGGHDALKVLYHVAYTAFPRDRHGSGASLERASFSATSPSALPGITSSPTSRKGQGNYSIDSAASRTPLAASSSYHVRQNTTTSQPSYSHATPGDRSALAYCMKAWSRFRFVREGWFTAQEAIEYVQYFYKYLAPLTPVALPNFRPHSEHERLLTQEPMLTITILLIASRHMKLTGPGSVSRPYEIHKRLWSYLQGMINRVVWGQEQFGGGYCGAGSTPAGSVPASDMNPLARKGLRTLGTVESLVLLTEWHPRMMHFPPDEADTELMLPDEPVSTPFVAIDEDDTPKGIGGQRMDTWLEPVWRSDRMCWMLLGMAMSLAFEVGVFDQTDWQRHARTMEGQPLSPGNLQTYDKRRGSVRDLLLVYVTQTSGRLGLTTVLPTNYSKPEDSNVFDRKYLQHASQQETIMHFWLRMAAIIREGNSSIFANKAFTRDLIKNGDYGKAIQHLSAKLIEWKHDFNRCLTIPKHMRHILGIEYEYCRVYTNALALQAVAERCANEQPINMFNNPAVEIVRENQNITTNGLRSDAPIPPQALAKWLGGDRTYMLEVGDAARSLLKIVVEGLYPEEYLRHAPVRTYFRIISVAIILLKSFSLGASESDVADSLNLMDRTIEALQTCIVDDVHVASRFAELLSRLSQSLKPRLVRISADGRATNRSTHASMAGTPIPMPTTSNDMQNRYHTQSTHQAMAGAPIPTPQLQQWSYNHNLENTHTAYSNPLLGISSDPYDLTGNDFSVMPPPTYMQSPPTNNQTNGSTLHNGSNGGAYDPVYGTNTYGGVTAPEDWLTLPLDNLFGNNGAVVEQTMWGPQIGDQDMLEVLFNGQAGGGGFGG</sequence>
<dbReference type="GO" id="GO:0005634">
    <property type="term" value="C:nucleus"/>
    <property type="evidence" value="ECO:0007669"/>
    <property type="project" value="TreeGrafter"/>
</dbReference>
<keyword evidence="1" id="KW-0539">Nucleus</keyword>
<organism evidence="4 5">
    <name type="scientific">Meristemomyces frigidus</name>
    <dbReference type="NCBI Taxonomy" id="1508187"/>
    <lineage>
        <taxon>Eukaryota</taxon>
        <taxon>Fungi</taxon>
        <taxon>Dikarya</taxon>
        <taxon>Ascomycota</taxon>
        <taxon>Pezizomycotina</taxon>
        <taxon>Dothideomycetes</taxon>
        <taxon>Dothideomycetidae</taxon>
        <taxon>Mycosphaerellales</taxon>
        <taxon>Teratosphaeriaceae</taxon>
        <taxon>Meristemomyces</taxon>
    </lineage>
</organism>
<dbReference type="GO" id="GO:0000981">
    <property type="term" value="F:DNA-binding transcription factor activity, RNA polymerase II-specific"/>
    <property type="evidence" value="ECO:0007669"/>
    <property type="project" value="InterPro"/>
</dbReference>
<feature type="compositionally biased region" description="Acidic residues" evidence="2">
    <location>
        <begin position="126"/>
        <end position="136"/>
    </location>
</feature>
<gene>
    <name evidence="4" type="ORF">LTR62_000251</name>
</gene>
<evidence type="ECO:0000256" key="1">
    <source>
        <dbReference type="ARBA" id="ARBA00023242"/>
    </source>
</evidence>
<dbReference type="InterPro" id="IPR052780">
    <property type="entry name" value="AAA_Catabolism_Regulators"/>
</dbReference>
<dbReference type="SMART" id="SM00066">
    <property type="entry name" value="GAL4"/>
    <property type="match status" value="1"/>
</dbReference>
<feature type="region of interest" description="Disordered" evidence="2">
    <location>
        <begin position="218"/>
        <end position="274"/>
    </location>
</feature>
<dbReference type="GO" id="GO:0008270">
    <property type="term" value="F:zinc ion binding"/>
    <property type="evidence" value="ECO:0007669"/>
    <property type="project" value="InterPro"/>
</dbReference>
<dbReference type="PROSITE" id="PS00463">
    <property type="entry name" value="ZN2_CY6_FUNGAL_1"/>
    <property type="match status" value="1"/>
</dbReference>
<dbReference type="Pfam" id="PF00172">
    <property type="entry name" value="Zn_clus"/>
    <property type="match status" value="1"/>
</dbReference>
<dbReference type="CDD" id="cd00067">
    <property type="entry name" value="GAL4"/>
    <property type="match status" value="1"/>
</dbReference>
<name>A0AAN7TJA8_9PEZI</name>
<dbReference type="Proteomes" id="UP001310890">
    <property type="component" value="Unassembled WGS sequence"/>
</dbReference>
<dbReference type="InterPro" id="IPR036864">
    <property type="entry name" value="Zn2-C6_fun-type_DNA-bd_sf"/>
</dbReference>
<reference evidence="4" key="1">
    <citation type="submission" date="2023-08" db="EMBL/GenBank/DDBJ databases">
        <title>Black Yeasts Isolated from many extreme environments.</title>
        <authorList>
            <person name="Coleine C."/>
            <person name="Stajich J.E."/>
            <person name="Selbmann L."/>
        </authorList>
    </citation>
    <scope>NUCLEOTIDE SEQUENCE</scope>
    <source>
        <strain evidence="4">CCFEE 5401</strain>
    </source>
</reference>
<evidence type="ECO:0000259" key="3">
    <source>
        <dbReference type="PROSITE" id="PS50048"/>
    </source>
</evidence>
<dbReference type="GO" id="GO:0009074">
    <property type="term" value="P:aromatic amino acid family catabolic process"/>
    <property type="evidence" value="ECO:0007669"/>
    <property type="project" value="TreeGrafter"/>
</dbReference>
<dbReference type="InterPro" id="IPR001138">
    <property type="entry name" value="Zn2Cys6_DnaBD"/>
</dbReference>
<dbReference type="PROSITE" id="PS50048">
    <property type="entry name" value="ZN2_CY6_FUNGAL_2"/>
    <property type="match status" value="1"/>
</dbReference>
<dbReference type="GO" id="GO:0045944">
    <property type="term" value="P:positive regulation of transcription by RNA polymerase II"/>
    <property type="evidence" value="ECO:0007669"/>
    <property type="project" value="TreeGrafter"/>
</dbReference>
<proteinExistence type="predicted"/>
<accession>A0AAN7TJA8</accession>
<evidence type="ECO:0000256" key="2">
    <source>
        <dbReference type="SAM" id="MobiDB-lite"/>
    </source>
</evidence>
<dbReference type="PANTHER" id="PTHR31644:SF2">
    <property type="entry name" value="TRANSCRIPTIONAL ACTIVATOR ARO80-RELATED"/>
    <property type="match status" value="1"/>
</dbReference>
<dbReference type="PANTHER" id="PTHR31644">
    <property type="entry name" value="TRANSCRIPTIONAL ACTIVATOR ARO80-RELATED"/>
    <property type="match status" value="1"/>
</dbReference>
<dbReference type="AlphaFoldDB" id="A0AAN7TJA8"/>
<dbReference type="EMBL" id="JAVRRL010000001">
    <property type="protein sequence ID" value="KAK5119040.1"/>
    <property type="molecule type" value="Genomic_DNA"/>
</dbReference>
<dbReference type="SUPFAM" id="SSF57701">
    <property type="entry name" value="Zn2/Cys6 DNA-binding domain"/>
    <property type="match status" value="1"/>
</dbReference>
<feature type="region of interest" description="Disordered" evidence="2">
    <location>
        <begin position="84"/>
        <end position="176"/>
    </location>
</feature>
<feature type="domain" description="Zn(2)-C6 fungal-type" evidence="3">
    <location>
        <begin position="46"/>
        <end position="82"/>
    </location>
</feature>
<evidence type="ECO:0000313" key="4">
    <source>
        <dbReference type="EMBL" id="KAK5119040.1"/>
    </source>
</evidence>
<dbReference type="Gene3D" id="4.10.240.10">
    <property type="entry name" value="Zn(2)-C6 fungal-type DNA-binding domain"/>
    <property type="match status" value="1"/>
</dbReference>
<dbReference type="FunFam" id="4.10.240.10:FF:000012">
    <property type="entry name" value="C6 transcription factor"/>
    <property type="match status" value="1"/>
</dbReference>
<evidence type="ECO:0000313" key="5">
    <source>
        <dbReference type="Proteomes" id="UP001310890"/>
    </source>
</evidence>
<comment type="caution">
    <text evidence="4">The sequence shown here is derived from an EMBL/GenBank/DDBJ whole genome shotgun (WGS) entry which is preliminary data.</text>
</comment>